<proteinExistence type="predicted"/>
<evidence type="ECO:0000313" key="3">
    <source>
        <dbReference type="EMBL" id="SHI79461.1"/>
    </source>
</evidence>
<evidence type="ECO:0000256" key="1">
    <source>
        <dbReference type="ARBA" id="ARBA00022723"/>
    </source>
</evidence>
<dbReference type="Gene3D" id="2.60.120.10">
    <property type="entry name" value="Jelly Rolls"/>
    <property type="match status" value="1"/>
</dbReference>
<dbReference type="InterPro" id="IPR014710">
    <property type="entry name" value="RmlC-like_jellyroll"/>
</dbReference>
<gene>
    <name evidence="3" type="ORF">SAMN05444280_10628</name>
</gene>
<dbReference type="GO" id="GO:0016853">
    <property type="term" value="F:isomerase activity"/>
    <property type="evidence" value="ECO:0007669"/>
    <property type="project" value="UniProtKB-KW"/>
</dbReference>
<protein>
    <submittedName>
        <fullName evidence="3">Mannose-6-phosphate isomerase, class I</fullName>
    </submittedName>
</protein>
<reference evidence="3 4" key="1">
    <citation type="submission" date="2016-11" db="EMBL/GenBank/DDBJ databases">
        <authorList>
            <person name="Jaros S."/>
            <person name="Januszkiewicz K."/>
            <person name="Wedrychowicz H."/>
        </authorList>
    </citation>
    <scope>NUCLEOTIDE SEQUENCE [LARGE SCALE GENOMIC DNA]</scope>
    <source>
        <strain evidence="3 4">DSM 27063</strain>
    </source>
</reference>
<accession>A0A1M6E1Z1</accession>
<dbReference type="CDD" id="cd07010">
    <property type="entry name" value="cupin_PMI_type_I_N_bac"/>
    <property type="match status" value="1"/>
</dbReference>
<dbReference type="STRING" id="1168035.SAMN05444280_10628"/>
<sequence length="588" mass="67678">MKNNWRYSSQFLMPSIKTKNKKGKYDIYPTHLLDDGKIEKGFEGLAEELAQHRTILIDGFVGVFFEDFRENLQKYFDRKKLKVHWINTAAALKPEAETDKLIAPFVGGKDLLFGTRTTLNLVDFFQQEKLKSLVLDESTDLNIIYGVGALLTGVDGLLVYIDLPKNELQFRARAKAATNLGASKPNDIKPMYKRYYFVDWPVLNQHKKQVLPIIDILVDGQRPEEITWIKGKDLRNGLKTLSQNVFRVRPWFEPGAWGGNWILQNIDGLNKDVPNYAWSFELIVPENGLVFESSGNLIEISFDALMFQEAQAVLGDAYEQFGMEFPIRFDFLDTFDGGNLSTQCHPHKEYTKKHFNENFTQEETYYILDSKGNASVYLGFQEDIAPKEFEKTLTESFENNTEVNIEKFVQKLPAKKHDLFLIPPGTIHGSGINNLVLEISSTPYIFTFKMYDWLRPDLDGKPRPLNIQRGMENLCFERKGSYVTNKLVAKPVLIDSGNDWQLFHLPTHEKHLYDVHRIHLETEVEIRTENKCHVLSLVEGKSIIVETQNGVQQRFNYFETFVVPAASCSYKIINELGKKIMVVKAFVK</sequence>
<dbReference type="Proteomes" id="UP000184050">
    <property type="component" value="Unassembled WGS sequence"/>
</dbReference>
<keyword evidence="2" id="KW-0862">Zinc</keyword>
<keyword evidence="3" id="KW-0413">Isomerase</keyword>
<dbReference type="AlphaFoldDB" id="A0A1M6E1Z1"/>
<dbReference type="EMBL" id="FQZE01000006">
    <property type="protein sequence ID" value="SHI79461.1"/>
    <property type="molecule type" value="Genomic_DNA"/>
</dbReference>
<keyword evidence="1" id="KW-0479">Metal-binding</keyword>
<dbReference type="InterPro" id="IPR011051">
    <property type="entry name" value="RmlC_Cupin_sf"/>
</dbReference>
<name>A0A1M6E1Z1_9BACT</name>
<dbReference type="GO" id="GO:0046872">
    <property type="term" value="F:metal ion binding"/>
    <property type="evidence" value="ECO:0007669"/>
    <property type="project" value="UniProtKB-KW"/>
</dbReference>
<evidence type="ECO:0000313" key="4">
    <source>
        <dbReference type="Proteomes" id="UP000184050"/>
    </source>
</evidence>
<dbReference type="InterPro" id="IPR051804">
    <property type="entry name" value="Carb_Metab_Reg_Kinase/Isom"/>
</dbReference>
<evidence type="ECO:0000256" key="2">
    <source>
        <dbReference type="ARBA" id="ARBA00022833"/>
    </source>
</evidence>
<dbReference type="SUPFAM" id="SSF51182">
    <property type="entry name" value="RmlC-like cupins"/>
    <property type="match status" value="1"/>
</dbReference>
<organism evidence="3 4">
    <name type="scientific">Tangfeifania diversioriginum</name>
    <dbReference type="NCBI Taxonomy" id="1168035"/>
    <lineage>
        <taxon>Bacteria</taxon>
        <taxon>Pseudomonadati</taxon>
        <taxon>Bacteroidota</taxon>
        <taxon>Bacteroidia</taxon>
        <taxon>Marinilabiliales</taxon>
        <taxon>Prolixibacteraceae</taxon>
        <taxon>Tangfeifania</taxon>
    </lineage>
</organism>
<keyword evidence="4" id="KW-1185">Reference proteome</keyword>
<dbReference type="OrthoDB" id="9808275at2"/>
<dbReference type="PANTHER" id="PTHR42742">
    <property type="entry name" value="TRANSCRIPTIONAL REPRESSOR MPRA"/>
    <property type="match status" value="1"/>
</dbReference>
<dbReference type="PANTHER" id="PTHR42742:SF3">
    <property type="entry name" value="FRUCTOKINASE"/>
    <property type="match status" value="1"/>
</dbReference>
<dbReference type="RefSeq" id="WP_073166728.1">
    <property type="nucleotide sequence ID" value="NZ_FQZE01000006.1"/>
</dbReference>